<dbReference type="InterPro" id="IPR038084">
    <property type="entry name" value="PduO/GlcC-like_sf"/>
</dbReference>
<organism evidence="5 6">
    <name type="scientific">Aminithiophilus ramosus</name>
    <dbReference type="NCBI Taxonomy" id="3029084"/>
    <lineage>
        <taxon>Bacteria</taxon>
        <taxon>Thermotogati</taxon>
        <taxon>Synergistota</taxon>
        <taxon>Synergistia</taxon>
        <taxon>Synergistales</taxon>
        <taxon>Aminithiophilaceae</taxon>
        <taxon>Aminithiophilus</taxon>
    </lineage>
</organism>
<feature type="domain" description="Cobalamin adenosyltransferase-like" evidence="4">
    <location>
        <begin position="4"/>
        <end position="160"/>
    </location>
</feature>
<dbReference type="GO" id="GO:0008817">
    <property type="term" value="F:corrinoid adenosyltransferase activity"/>
    <property type="evidence" value="ECO:0007669"/>
    <property type="project" value="UniProtKB-EC"/>
</dbReference>
<accession>A0A9Q7EYH6</accession>
<dbReference type="PANTHER" id="PTHR34309">
    <property type="entry name" value="SLR1406 PROTEIN"/>
    <property type="match status" value="1"/>
</dbReference>
<dbReference type="Pfam" id="PF03928">
    <property type="entry name" value="HbpS-like"/>
    <property type="match status" value="1"/>
</dbReference>
<dbReference type="InterPro" id="IPR052517">
    <property type="entry name" value="GlcG_carb_metab_protein"/>
</dbReference>
<gene>
    <name evidence="5" type="ORF">KAR29_12000</name>
</gene>
<dbReference type="InterPro" id="IPR005624">
    <property type="entry name" value="PduO/GlcC-like"/>
</dbReference>
<dbReference type="EMBL" id="CP072943">
    <property type="protein sequence ID" value="QTX32021.1"/>
    <property type="molecule type" value="Genomic_DNA"/>
</dbReference>
<protein>
    <submittedName>
        <fullName evidence="5">Cob(I)yrinic acid a,c-diamide adenosyltransferase</fullName>
        <ecNumber evidence="5">2.5.1.17</ecNumber>
    </submittedName>
</protein>
<dbReference type="NCBIfam" id="TIGR00636">
    <property type="entry name" value="PduO_Nterm"/>
    <property type="match status" value="1"/>
</dbReference>
<dbReference type="Proteomes" id="UP000671879">
    <property type="component" value="Chromosome"/>
</dbReference>
<keyword evidence="2" id="KW-0547">Nucleotide-binding</keyword>
<evidence type="ECO:0000259" key="4">
    <source>
        <dbReference type="Pfam" id="PF01923"/>
    </source>
</evidence>
<dbReference type="Gene3D" id="1.20.1200.10">
    <property type="entry name" value="Cobalamin adenosyltransferase-like"/>
    <property type="match status" value="1"/>
</dbReference>
<sequence>MAPIYTGGGDRGTTRLWDGSKVSKRDVRIELNGTLDEANSVLGIAKSGRPTEPLGAEMEFAQRELMALMAYVARGTRDVPPPDPRILEARIDALQAQWPSQGQFVLPGGSLAGSAVHQARSIVRRAERMASELLEKELMAEEAYVYMNRLSDFLYALALACDGEAFVARVTDLVLAAEKDKGQGGMTLERAKRLLAEAEGEADRVGVPMVVAAVDAGGDLVALHRMDGALPVSIDLAPKKARTAARLRLSTEELSRLVQPGAPLYGLASDPGLCCFGGGVPLTEEGKTVGAVGVSGGSVEEDQIVAGKSRDVWNSLFES</sequence>
<name>A0A9Q7EYH6_9BACT</name>
<dbReference type="RefSeq" id="WP_274373226.1">
    <property type="nucleotide sequence ID" value="NZ_CP072943.1"/>
</dbReference>
<reference evidence="6" key="1">
    <citation type="submission" date="2021-04" db="EMBL/GenBank/DDBJ databases">
        <title>A novel Synergistetes isolate from a pyrite-forming mixed culture.</title>
        <authorList>
            <person name="Bunk B."/>
            <person name="Sproer C."/>
            <person name="Spring S."/>
            <person name="Pester M."/>
        </authorList>
    </citation>
    <scope>NUCLEOTIDE SEQUENCE [LARGE SCALE GENOMIC DNA]</scope>
    <source>
        <strain evidence="6">J.5.4.2-T.3.5.2</strain>
    </source>
</reference>
<dbReference type="AlphaFoldDB" id="A0A9Q7EYH6"/>
<proteinExistence type="predicted"/>
<dbReference type="InterPro" id="IPR016030">
    <property type="entry name" value="CblAdoTrfase-like"/>
</dbReference>
<evidence type="ECO:0000256" key="2">
    <source>
        <dbReference type="ARBA" id="ARBA00022741"/>
    </source>
</evidence>
<dbReference type="PANTHER" id="PTHR34309:SF1">
    <property type="entry name" value="PROTEIN GLCG"/>
    <property type="match status" value="1"/>
</dbReference>
<keyword evidence="1 5" id="KW-0808">Transferase</keyword>
<dbReference type="EC" id="2.5.1.17" evidence="5"/>
<dbReference type="KEGG" id="aram:KAR29_12000"/>
<evidence type="ECO:0000256" key="1">
    <source>
        <dbReference type="ARBA" id="ARBA00022679"/>
    </source>
</evidence>
<dbReference type="SUPFAM" id="SSF89028">
    <property type="entry name" value="Cobalamin adenosyltransferase-like"/>
    <property type="match status" value="1"/>
</dbReference>
<keyword evidence="3" id="KW-0067">ATP-binding</keyword>
<dbReference type="Pfam" id="PF01923">
    <property type="entry name" value="Cob_adeno_trans"/>
    <property type="match status" value="1"/>
</dbReference>
<keyword evidence="6" id="KW-1185">Reference proteome</keyword>
<evidence type="ECO:0000313" key="5">
    <source>
        <dbReference type="EMBL" id="QTX32021.1"/>
    </source>
</evidence>
<evidence type="ECO:0000256" key="3">
    <source>
        <dbReference type="ARBA" id="ARBA00022840"/>
    </source>
</evidence>
<dbReference type="GO" id="GO:0005524">
    <property type="term" value="F:ATP binding"/>
    <property type="evidence" value="ECO:0007669"/>
    <property type="project" value="UniProtKB-KW"/>
</dbReference>
<dbReference type="InterPro" id="IPR029499">
    <property type="entry name" value="PduO-typ"/>
</dbReference>
<dbReference type="InterPro" id="IPR036451">
    <property type="entry name" value="CblAdoTrfase-like_sf"/>
</dbReference>
<evidence type="ECO:0000313" key="6">
    <source>
        <dbReference type="Proteomes" id="UP000671879"/>
    </source>
</evidence>
<dbReference type="Gene3D" id="3.30.450.150">
    <property type="entry name" value="Haem-degrading domain"/>
    <property type="match status" value="1"/>
</dbReference>
<dbReference type="SUPFAM" id="SSF143744">
    <property type="entry name" value="GlcG-like"/>
    <property type="match status" value="1"/>
</dbReference>